<dbReference type="Proteomes" id="UP000245086">
    <property type="component" value="Unassembled WGS sequence"/>
</dbReference>
<evidence type="ECO:0000313" key="3">
    <source>
        <dbReference type="Proteomes" id="UP000245086"/>
    </source>
</evidence>
<accession>A0A2P2EC53</accession>
<evidence type="ECO:0000313" key="2">
    <source>
        <dbReference type="EMBL" id="GBF58648.1"/>
    </source>
</evidence>
<protein>
    <recommendedName>
        <fullName evidence="4">Flagellar protein FlaG</fullName>
    </recommendedName>
</protein>
<name>A0A2P2EC53_9PROT</name>
<gene>
    <name evidence="2" type="ORF">PbB2_02336</name>
</gene>
<evidence type="ECO:0000256" key="1">
    <source>
        <dbReference type="SAM" id="MobiDB-lite"/>
    </source>
</evidence>
<organism evidence="2 3">
    <name type="scientific">Candidatus Phycosocius bacilliformis</name>
    <dbReference type="NCBI Taxonomy" id="1445552"/>
    <lineage>
        <taxon>Bacteria</taxon>
        <taxon>Pseudomonadati</taxon>
        <taxon>Pseudomonadota</taxon>
        <taxon>Alphaproteobacteria</taxon>
        <taxon>Caulobacterales</taxon>
        <taxon>Caulobacterales incertae sedis</taxon>
        <taxon>Candidatus Phycosocius</taxon>
    </lineage>
</organism>
<dbReference type="AlphaFoldDB" id="A0A2P2EC53"/>
<comment type="caution">
    <text evidence="2">The sequence shown here is derived from an EMBL/GenBank/DDBJ whole genome shotgun (WGS) entry which is preliminary data.</text>
</comment>
<sequence length="144" mass="15818">MNIETKNISLVQPAPVAPIRQGQEAVIQPASKSIRNQASGDRPPAPDYRRGSGKTDQPSAFEPVQSELDTQQRLAMVEKIIGNNTSLVIEKNKGSQGFIYKSVDRETGEVTRIWPLEDLASELTIRADDEERAAMRGVMVDAKA</sequence>
<reference evidence="2 3" key="1">
    <citation type="journal article" date="2018" name="Genome Announc.">
        <title>Draft Genome Sequence of "Candidatus Phycosocius bacilliformis," an Alphaproteobacterial Ectosymbiont of the Hydrocarbon-Producing Green Alga Botryococcus braunii.</title>
        <authorList>
            <person name="Tanabe Y."/>
            <person name="Yamaguchi H."/>
            <person name="Watanabe M.M."/>
        </authorList>
    </citation>
    <scope>NUCLEOTIDE SEQUENCE [LARGE SCALE GENOMIC DNA]</scope>
    <source>
        <strain evidence="2 3">BOTRYCO-2</strain>
    </source>
</reference>
<keyword evidence="3" id="KW-1185">Reference proteome</keyword>
<dbReference type="RefSeq" id="WP_108985508.1">
    <property type="nucleotide sequence ID" value="NZ_BFBR01000007.1"/>
</dbReference>
<evidence type="ECO:0008006" key="4">
    <source>
        <dbReference type="Google" id="ProtNLM"/>
    </source>
</evidence>
<dbReference type="OrthoDB" id="8481134at2"/>
<feature type="compositionally biased region" description="Polar residues" evidence="1">
    <location>
        <begin position="30"/>
        <end position="39"/>
    </location>
</feature>
<feature type="region of interest" description="Disordered" evidence="1">
    <location>
        <begin position="21"/>
        <end position="64"/>
    </location>
</feature>
<dbReference type="EMBL" id="BFBR01000007">
    <property type="protein sequence ID" value="GBF58648.1"/>
    <property type="molecule type" value="Genomic_DNA"/>
</dbReference>
<proteinExistence type="predicted"/>